<dbReference type="EMBL" id="CP001614">
    <property type="protein sequence ID" value="ACS93572.1"/>
    <property type="molecule type" value="Genomic_DNA"/>
</dbReference>
<dbReference type="Proteomes" id="UP000009080">
    <property type="component" value="Chromosome"/>
</dbReference>
<dbReference type="KEGG" id="ttu:TERTU_2826"/>
<dbReference type="HOGENOM" id="CLU_2482240_0_0_6"/>
<organism evidence="1 2">
    <name type="scientific">Teredinibacter turnerae (strain ATCC 39867 / T7901)</name>
    <dbReference type="NCBI Taxonomy" id="377629"/>
    <lineage>
        <taxon>Bacteria</taxon>
        <taxon>Pseudomonadati</taxon>
        <taxon>Pseudomonadota</taxon>
        <taxon>Gammaproteobacteria</taxon>
        <taxon>Cellvibrionales</taxon>
        <taxon>Cellvibrionaceae</taxon>
        <taxon>Teredinibacter</taxon>
    </lineage>
</organism>
<dbReference type="eggNOG" id="ENOG5032AS7">
    <property type="taxonomic scope" value="Bacteria"/>
</dbReference>
<accession>C6AR28</accession>
<sequence length="87" mass="9371">MTPNVPGNDSPWIQIQRNRAAHPAFASFQPVYISSPNLIGSNLVEVLAQQVVSHGISGFALGGNFLGNSLTGQVRQVSNKQRRGWGK</sequence>
<dbReference type="STRING" id="377629.TERTU_2826"/>
<evidence type="ECO:0000313" key="1">
    <source>
        <dbReference type="EMBL" id="ACS93572.1"/>
    </source>
</evidence>
<proteinExistence type="predicted"/>
<gene>
    <name evidence="1" type="ordered locus">TERTU_2826</name>
</gene>
<evidence type="ECO:0000313" key="2">
    <source>
        <dbReference type="Proteomes" id="UP000009080"/>
    </source>
</evidence>
<name>C6AR28_TERTT</name>
<dbReference type="AlphaFoldDB" id="C6AR28"/>
<reference evidence="1 2" key="1">
    <citation type="journal article" date="2009" name="PLoS ONE">
        <title>The complete genome of Teredinibacter turnerae T7901: an intracellular endosymbiont of marine wood-boring bivalves (shipworms).</title>
        <authorList>
            <person name="Yang J.C."/>
            <person name="Madupu R."/>
            <person name="Durkin A.S."/>
            <person name="Ekborg N.A."/>
            <person name="Pedamallu C.S."/>
            <person name="Hostetler J.B."/>
            <person name="Radune D."/>
            <person name="Toms B.S."/>
            <person name="Henrissat B."/>
            <person name="Coutinho P.M."/>
            <person name="Schwarz S."/>
            <person name="Field L."/>
            <person name="Trindade-Silva A.E."/>
            <person name="Soares C.A.G."/>
            <person name="Elshahawi S."/>
            <person name="Hanora A."/>
            <person name="Schmidt E.W."/>
            <person name="Haygood M.G."/>
            <person name="Posfai J."/>
            <person name="Benner J."/>
            <person name="Madinger C."/>
            <person name="Nove J."/>
            <person name="Anton B."/>
            <person name="Chaudhary K."/>
            <person name="Foster J."/>
            <person name="Holman A."/>
            <person name="Kumar S."/>
            <person name="Lessard P.A."/>
            <person name="Luyten Y.A."/>
            <person name="Slatko B."/>
            <person name="Wood N."/>
            <person name="Wu B."/>
            <person name="Teplitski M."/>
            <person name="Mougous J.D."/>
            <person name="Ward N."/>
            <person name="Eisen J.A."/>
            <person name="Badger J.H."/>
            <person name="Distel D.L."/>
        </authorList>
    </citation>
    <scope>NUCLEOTIDE SEQUENCE [LARGE SCALE GENOMIC DNA]</scope>
    <source>
        <strain evidence="2">ATCC 39867 / T7901</strain>
    </source>
</reference>
<protein>
    <submittedName>
        <fullName evidence="1">Uncharacterized protein</fullName>
    </submittedName>
</protein>
<keyword evidence="2" id="KW-1185">Reference proteome</keyword>